<name>A0A232LN99_9EURO</name>
<evidence type="ECO:0000313" key="2">
    <source>
        <dbReference type="Proteomes" id="UP000243515"/>
    </source>
</evidence>
<organism evidence="1 2">
    <name type="scientific">Elaphomyces granulatus</name>
    <dbReference type="NCBI Taxonomy" id="519963"/>
    <lineage>
        <taxon>Eukaryota</taxon>
        <taxon>Fungi</taxon>
        <taxon>Dikarya</taxon>
        <taxon>Ascomycota</taxon>
        <taxon>Pezizomycotina</taxon>
        <taxon>Eurotiomycetes</taxon>
        <taxon>Eurotiomycetidae</taxon>
        <taxon>Eurotiales</taxon>
        <taxon>Elaphomycetaceae</taxon>
        <taxon>Elaphomyces</taxon>
    </lineage>
</organism>
<accession>A0A232LN99</accession>
<dbReference type="Proteomes" id="UP000243515">
    <property type="component" value="Unassembled WGS sequence"/>
</dbReference>
<dbReference type="OrthoDB" id="5401170at2759"/>
<keyword evidence="2" id="KW-1185">Reference proteome</keyword>
<reference evidence="1 2" key="1">
    <citation type="journal article" date="2015" name="Environ. Microbiol.">
        <title>Metagenome sequence of Elaphomyces granulatus from sporocarp tissue reveals Ascomycota ectomycorrhizal fingerprints of genome expansion and a Proteobacteria-rich microbiome.</title>
        <authorList>
            <person name="Quandt C.A."/>
            <person name="Kohler A."/>
            <person name="Hesse C.N."/>
            <person name="Sharpton T.J."/>
            <person name="Martin F."/>
            <person name="Spatafora J.W."/>
        </authorList>
    </citation>
    <scope>NUCLEOTIDE SEQUENCE [LARGE SCALE GENOMIC DNA]</scope>
    <source>
        <strain evidence="1 2">OSC145934</strain>
    </source>
</reference>
<gene>
    <name evidence="1" type="ORF">Egran_06616</name>
</gene>
<dbReference type="EMBL" id="NPHW01006675">
    <property type="protein sequence ID" value="OXV05616.1"/>
    <property type="molecule type" value="Genomic_DNA"/>
</dbReference>
<proteinExistence type="predicted"/>
<protein>
    <recommendedName>
        <fullName evidence="3">Aminoglycoside phosphotransferase domain-containing protein</fullName>
    </recommendedName>
</protein>
<evidence type="ECO:0008006" key="3">
    <source>
        <dbReference type="Google" id="ProtNLM"/>
    </source>
</evidence>
<sequence>MQYGPQSVPEKTEYLLIILSRIPYTGTEFESAQSRRAQAQGSFPSSCMETAKALSLLRANKSELSPSYINILETRQDDNGLVPAGFLIYTFMTWCPGVPLLAKDYNSKPKEERDTIRHAFKEAWDDAKRCGVVNRSPSEGDLLWDAPNKKCHLVDFKEWSPPIPSDIDPKYEDWGLVELIDY</sequence>
<comment type="caution">
    <text evidence="1">The sequence shown here is derived from an EMBL/GenBank/DDBJ whole genome shotgun (WGS) entry which is preliminary data.</text>
</comment>
<evidence type="ECO:0000313" key="1">
    <source>
        <dbReference type="EMBL" id="OXV05616.1"/>
    </source>
</evidence>
<dbReference type="AlphaFoldDB" id="A0A232LN99"/>